<dbReference type="PANTHER" id="PTHR37311:SF1">
    <property type="entry name" value="2-PHOSPHOSULFOLACTATE PHOSPHATASE-RELATED"/>
    <property type="match status" value="1"/>
</dbReference>
<dbReference type="InterPro" id="IPR005238">
    <property type="entry name" value="ComB-like"/>
</dbReference>
<evidence type="ECO:0000256" key="7">
    <source>
        <dbReference type="ARBA" id="ARBA00033711"/>
    </source>
</evidence>
<dbReference type="SUPFAM" id="SSF142823">
    <property type="entry name" value="ComB-like"/>
    <property type="match status" value="1"/>
</dbReference>
<reference evidence="8" key="1">
    <citation type="submission" date="2021-05" db="EMBL/GenBank/DDBJ databases">
        <title>Novel Bacillus species.</title>
        <authorList>
            <person name="Liu G."/>
        </authorList>
    </citation>
    <scope>NUCLEOTIDE SEQUENCE</scope>
    <source>
        <strain evidence="8 10">FJAT-50051</strain>
    </source>
</reference>
<evidence type="ECO:0000313" key="8">
    <source>
        <dbReference type="EMBL" id="MBS4185462.1"/>
    </source>
</evidence>
<accession>A0A942T553</accession>
<name>A0A942T553_9BACI</name>
<keyword evidence="6" id="KW-0460">Magnesium</keyword>
<evidence type="ECO:0000313" key="9">
    <source>
        <dbReference type="EMBL" id="MCH6267918.1"/>
    </source>
</evidence>
<comment type="catalytic activity">
    <reaction evidence="7">
        <text>(2R)-O-phospho-3-sulfolactate + H2O = (2R)-3-sulfolactate + phosphate</text>
        <dbReference type="Rhea" id="RHEA:23416"/>
        <dbReference type="ChEBI" id="CHEBI:15377"/>
        <dbReference type="ChEBI" id="CHEBI:15597"/>
        <dbReference type="ChEBI" id="CHEBI:43474"/>
        <dbReference type="ChEBI" id="CHEBI:58738"/>
        <dbReference type="EC" id="3.1.3.71"/>
    </reaction>
</comment>
<dbReference type="Proteomes" id="UP000677265">
    <property type="component" value="Unassembled WGS sequence"/>
</dbReference>
<dbReference type="AlphaFoldDB" id="A0A942T553"/>
<dbReference type="GO" id="GO:0050532">
    <property type="term" value="F:2-phosphosulfolactate phosphatase activity"/>
    <property type="evidence" value="ECO:0007669"/>
    <property type="project" value="UniProtKB-EC"/>
</dbReference>
<dbReference type="EC" id="3.1.3.71" evidence="3"/>
<evidence type="ECO:0000256" key="3">
    <source>
        <dbReference type="ARBA" id="ARBA00012953"/>
    </source>
</evidence>
<comment type="cofactor">
    <cofactor evidence="1">
        <name>Mg(2+)</name>
        <dbReference type="ChEBI" id="CHEBI:18420"/>
    </cofactor>
</comment>
<proteinExistence type="inferred from homology"/>
<gene>
    <name evidence="9" type="ORF">KHB02_020545</name>
    <name evidence="8" type="ORF">KHB02_29180</name>
</gene>
<dbReference type="EMBL" id="JAGYPE020000045">
    <property type="protein sequence ID" value="MCH6267918.1"/>
    <property type="molecule type" value="Genomic_DNA"/>
</dbReference>
<dbReference type="InterPro" id="IPR036702">
    <property type="entry name" value="ComB-like_sf"/>
</dbReference>
<dbReference type="RefSeq" id="WP_213145252.1">
    <property type="nucleotide sequence ID" value="NZ_JAGYPE020000045.1"/>
</dbReference>
<evidence type="ECO:0000313" key="10">
    <source>
        <dbReference type="Proteomes" id="UP000677265"/>
    </source>
</evidence>
<evidence type="ECO:0000256" key="6">
    <source>
        <dbReference type="ARBA" id="ARBA00022842"/>
    </source>
</evidence>
<sequence>MAKIHLLVKKEDISEEKILEGNKVAVVLDILLATTTIVSALKDGAKEVIPVLNSSEASDLAENFMHGTCLLAGELDAKPIDGFLYPSPTLIRENVKGKTLILSTTNGTVALRKAASAKKVYVASILNNPAVAETLANVEEEQTVLIICSGNSGELSLEDFYGSGHLIDCLVKAGQHELTDAAKAAMYFYRGQEHAGYEIFVNSYVGRLLEKYDQHPDLKLAVSKGITSIVPILKNGKVVIETACTV</sequence>
<dbReference type="PANTHER" id="PTHR37311">
    <property type="entry name" value="2-PHOSPHOSULFOLACTATE PHOSPHATASE-RELATED"/>
    <property type="match status" value="1"/>
</dbReference>
<organism evidence="8">
    <name type="scientific">Neobacillus citreus</name>
    <dbReference type="NCBI Taxonomy" id="2833578"/>
    <lineage>
        <taxon>Bacteria</taxon>
        <taxon>Bacillati</taxon>
        <taxon>Bacillota</taxon>
        <taxon>Bacilli</taxon>
        <taxon>Bacillales</taxon>
        <taxon>Bacillaceae</taxon>
        <taxon>Neobacillus</taxon>
    </lineage>
</organism>
<evidence type="ECO:0000256" key="1">
    <source>
        <dbReference type="ARBA" id="ARBA00001946"/>
    </source>
</evidence>
<keyword evidence="5" id="KW-0378">Hydrolase</keyword>
<dbReference type="EMBL" id="JAGYPE010000005">
    <property type="protein sequence ID" value="MBS4185462.1"/>
    <property type="molecule type" value="Genomic_DNA"/>
</dbReference>
<evidence type="ECO:0000256" key="4">
    <source>
        <dbReference type="ARBA" id="ARBA00021948"/>
    </source>
</evidence>
<evidence type="ECO:0000256" key="2">
    <source>
        <dbReference type="ARBA" id="ARBA00009997"/>
    </source>
</evidence>
<dbReference type="GO" id="GO:0000287">
    <property type="term" value="F:magnesium ion binding"/>
    <property type="evidence" value="ECO:0007669"/>
    <property type="project" value="InterPro"/>
</dbReference>
<dbReference type="GO" id="GO:0050545">
    <property type="term" value="F:sulfopyruvate decarboxylase activity"/>
    <property type="evidence" value="ECO:0007669"/>
    <property type="project" value="TreeGrafter"/>
</dbReference>
<keyword evidence="10" id="KW-1185">Reference proteome</keyword>
<dbReference type="Pfam" id="PF04029">
    <property type="entry name" value="2-ph_phosp"/>
    <property type="match status" value="1"/>
</dbReference>
<comment type="similarity">
    <text evidence="2">Belongs to the ComB family.</text>
</comment>
<evidence type="ECO:0000256" key="5">
    <source>
        <dbReference type="ARBA" id="ARBA00022801"/>
    </source>
</evidence>
<protein>
    <recommendedName>
        <fullName evidence="4">Probable 2-phosphosulfolactate phosphatase</fullName>
        <ecNumber evidence="3">3.1.3.71</ecNumber>
    </recommendedName>
</protein>
<dbReference type="Gene3D" id="3.90.1560.10">
    <property type="entry name" value="ComB-like"/>
    <property type="match status" value="1"/>
</dbReference>
<comment type="caution">
    <text evidence="8">The sequence shown here is derived from an EMBL/GenBank/DDBJ whole genome shotgun (WGS) entry which is preliminary data.</text>
</comment>